<dbReference type="AlphaFoldDB" id="A0A7S0SBF0"/>
<evidence type="ECO:0000313" key="2">
    <source>
        <dbReference type="EMBL" id="CAD8701269.1"/>
    </source>
</evidence>
<name>A0A7S0SBF0_9CHLO</name>
<evidence type="ECO:0000256" key="1">
    <source>
        <dbReference type="SAM" id="Phobius"/>
    </source>
</evidence>
<feature type="transmembrane region" description="Helical" evidence="1">
    <location>
        <begin position="27"/>
        <end position="46"/>
    </location>
</feature>
<organism evidence="2">
    <name type="scientific">Mantoniella antarctica</name>
    <dbReference type="NCBI Taxonomy" id="81844"/>
    <lineage>
        <taxon>Eukaryota</taxon>
        <taxon>Viridiplantae</taxon>
        <taxon>Chlorophyta</taxon>
        <taxon>Mamiellophyceae</taxon>
        <taxon>Mamiellales</taxon>
        <taxon>Mamiellaceae</taxon>
        <taxon>Mantoniella</taxon>
    </lineage>
</organism>
<keyword evidence="1" id="KW-0812">Transmembrane</keyword>
<keyword evidence="1" id="KW-0472">Membrane</keyword>
<dbReference type="EMBL" id="HBFC01007029">
    <property type="protein sequence ID" value="CAD8701269.1"/>
    <property type="molecule type" value="Transcribed_RNA"/>
</dbReference>
<keyword evidence="1" id="KW-1133">Transmembrane helix</keyword>
<reference evidence="2" key="1">
    <citation type="submission" date="2021-01" db="EMBL/GenBank/DDBJ databases">
        <authorList>
            <person name="Corre E."/>
            <person name="Pelletier E."/>
            <person name="Niang G."/>
            <person name="Scheremetjew M."/>
            <person name="Finn R."/>
            <person name="Kale V."/>
            <person name="Holt S."/>
            <person name="Cochrane G."/>
            <person name="Meng A."/>
            <person name="Brown T."/>
            <person name="Cohen L."/>
        </authorList>
    </citation>
    <scope>NUCLEOTIDE SEQUENCE</scope>
    <source>
        <strain evidence="2">SL-175</strain>
    </source>
</reference>
<protein>
    <submittedName>
        <fullName evidence="2">Uncharacterized protein</fullName>
    </submittedName>
</protein>
<proteinExistence type="predicted"/>
<sequence length="293" mass="32832">MVEGAPADTTPLLKQYKDDAPVHSSRHVLVVTTVAIATLLAVLLLMDRPLSLGGGSDSSLGDPWRPLATLGTLDGADSAQRLEITRLGDKFPVTLIHVGKTGGESVNFGLRDIFSDYKVIHLSHVVPSDLKDRTVFFPIRDPVSRFESAYKWRKHESSASGFAIEREIYKCYPTLADFGAHCLEETACAKTLQHELQTNQSVHHMGMGLQYYTESFDYQHVPMYITQAESLQDDFDRAVSHLLGVDVSFPLQHANADYAEKDDWIPEEFKANVRQLLQGEYVVYDKIKEIYSL</sequence>
<accession>A0A7S0SBF0</accession>
<gene>
    <name evidence="2" type="ORF">MANT1106_LOCUS3951</name>
</gene>